<dbReference type="AlphaFoldDB" id="A0A822GB92"/>
<gene>
    <name evidence="1" type="ORF">QYT958_LOCUS47812</name>
</gene>
<evidence type="ECO:0000313" key="1">
    <source>
        <dbReference type="EMBL" id="CAF5142362.1"/>
    </source>
</evidence>
<organism evidence="1 2">
    <name type="scientific">Rotaria socialis</name>
    <dbReference type="NCBI Taxonomy" id="392032"/>
    <lineage>
        <taxon>Eukaryota</taxon>
        <taxon>Metazoa</taxon>
        <taxon>Spiralia</taxon>
        <taxon>Gnathifera</taxon>
        <taxon>Rotifera</taxon>
        <taxon>Eurotatoria</taxon>
        <taxon>Bdelloidea</taxon>
        <taxon>Philodinida</taxon>
        <taxon>Philodinidae</taxon>
        <taxon>Rotaria</taxon>
    </lineage>
</organism>
<sequence length="68" mass="7933">MKPVTAPVVHKRYHSILAAIQNCNFHDDELSKEIQLEVRCDKMMEIPYEILTKPQITLSRHRGFTDPV</sequence>
<name>A0A822GB92_9BILA</name>
<protein>
    <submittedName>
        <fullName evidence="1">Uncharacterized protein</fullName>
    </submittedName>
</protein>
<dbReference type="EMBL" id="CAJOBR010092111">
    <property type="protein sequence ID" value="CAF5142362.1"/>
    <property type="molecule type" value="Genomic_DNA"/>
</dbReference>
<dbReference type="Proteomes" id="UP000663848">
    <property type="component" value="Unassembled WGS sequence"/>
</dbReference>
<accession>A0A822GB92</accession>
<reference evidence="1" key="1">
    <citation type="submission" date="2021-02" db="EMBL/GenBank/DDBJ databases">
        <authorList>
            <person name="Nowell W R."/>
        </authorList>
    </citation>
    <scope>NUCLEOTIDE SEQUENCE</scope>
</reference>
<comment type="caution">
    <text evidence="1">The sequence shown here is derived from an EMBL/GenBank/DDBJ whole genome shotgun (WGS) entry which is preliminary data.</text>
</comment>
<feature type="non-terminal residue" evidence="1">
    <location>
        <position position="68"/>
    </location>
</feature>
<proteinExistence type="predicted"/>
<evidence type="ECO:0000313" key="2">
    <source>
        <dbReference type="Proteomes" id="UP000663848"/>
    </source>
</evidence>